<comment type="similarity">
    <text evidence="1">Belongs to the caleosin family.</text>
</comment>
<dbReference type="OrthoDB" id="640742at2759"/>
<dbReference type="HOGENOM" id="CLU_062049_0_1_1"/>
<keyword evidence="3" id="KW-1185">Reference proteome</keyword>
<gene>
    <name evidence="2" type="ORF">SEPMUDRAFT_68549</name>
</gene>
<dbReference type="OMA" id="WGGAFFE"/>
<dbReference type="GO" id="GO:0004497">
    <property type="term" value="F:monooxygenase activity"/>
    <property type="evidence" value="ECO:0007669"/>
    <property type="project" value="TreeGrafter"/>
</dbReference>
<dbReference type="PANTHER" id="PTHR31495">
    <property type="entry name" value="PEROXYGENASE 3-RELATED"/>
    <property type="match status" value="1"/>
</dbReference>
<dbReference type="Pfam" id="PF05042">
    <property type="entry name" value="Caleosin"/>
    <property type="match status" value="1"/>
</dbReference>
<evidence type="ECO:0000313" key="2">
    <source>
        <dbReference type="EMBL" id="EMF11182.1"/>
    </source>
</evidence>
<proteinExistence type="inferred from homology"/>
<dbReference type="AlphaFoldDB" id="M3D239"/>
<protein>
    <submittedName>
        <fullName evidence="2">Caleosin domain-containing protein</fullName>
    </submittedName>
</protein>
<evidence type="ECO:0000313" key="3">
    <source>
        <dbReference type="Proteomes" id="UP000016931"/>
    </source>
</evidence>
<dbReference type="GO" id="GO:0005509">
    <property type="term" value="F:calcium ion binding"/>
    <property type="evidence" value="ECO:0007669"/>
    <property type="project" value="TreeGrafter"/>
</dbReference>
<dbReference type="RefSeq" id="XP_016759303.1">
    <property type="nucleotide sequence ID" value="XM_016909828.1"/>
</dbReference>
<dbReference type="GeneID" id="27906965"/>
<dbReference type="PANTHER" id="PTHR31495:SF0">
    <property type="entry name" value="BINDING PROTEIN CALEOSIN, PUTATIVE (AFU_ORTHOLOGUE AFUA_5G13750)-RELATED"/>
    <property type="match status" value="1"/>
</dbReference>
<dbReference type="InterPro" id="IPR007736">
    <property type="entry name" value="Caleosin-related"/>
</dbReference>
<dbReference type="Proteomes" id="UP000016931">
    <property type="component" value="Unassembled WGS sequence"/>
</dbReference>
<dbReference type="STRING" id="692275.M3D239"/>
<accession>M3D239</accession>
<reference evidence="2 3" key="1">
    <citation type="journal article" date="2012" name="PLoS Pathog.">
        <title>Diverse lifestyles and strategies of plant pathogenesis encoded in the genomes of eighteen Dothideomycetes fungi.</title>
        <authorList>
            <person name="Ohm R.A."/>
            <person name="Feau N."/>
            <person name="Henrissat B."/>
            <person name="Schoch C.L."/>
            <person name="Horwitz B.A."/>
            <person name="Barry K.W."/>
            <person name="Condon B.J."/>
            <person name="Copeland A.C."/>
            <person name="Dhillon B."/>
            <person name="Glaser F."/>
            <person name="Hesse C.N."/>
            <person name="Kosti I."/>
            <person name="LaButti K."/>
            <person name="Lindquist E.A."/>
            <person name="Lucas S."/>
            <person name="Salamov A.A."/>
            <person name="Bradshaw R.E."/>
            <person name="Ciuffetti L."/>
            <person name="Hamelin R.C."/>
            <person name="Kema G.H.J."/>
            <person name="Lawrence C."/>
            <person name="Scott J.A."/>
            <person name="Spatafora J.W."/>
            <person name="Turgeon B.G."/>
            <person name="de Wit P.J.G.M."/>
            <person name="Zhong S."/>
            <person name="Goodwin S.B."/>
            <person name="Grigoriev I.V."/>
        </authorList>
    </citation>
    <scope>NUCLEOTIDE SEQUENCE [LARGE SCALE GENOMIC DNA]</scope>
    <source>
        <strain evidence="2 3">SO2202</strain>
    </source>
</reference>
<evidence type="ECO:0000256" key="1">
    <source>
        <dbReference type="ARBA" id="ARBA00006765"/>
    </source>
</evidence>
<dbReference type="EMBL" id="KB456266">
    <property type="protein sequence ID" value="EMF11182.1"/>
    <property type="molecule type" value="Genomic_DNA"/>
</dbReference>
<sequence length="272" mass="31174">MPQFKVTTDDVKAFLPDRSNGHSSAIPSEKRLGSANSNLITGLPSVPVTFERQPYHAGVNDVLQHPGTARANIAPSKESPRGTEGWAENHQHQTVLQQHCEYFDQDRDGVIWPFDTYRSCRGWGWNPLLSAIVMIIIHQGLSYPTCPSWIPDPSFRIWIKNIHKDNHGSASGSYDQEGRFRPQQFEDIFSKYDQGHKGGLTIGDLLRFHKGQRFAMDFWGQTATFLEWTAVYLLLWPDDGVMRKEDVRRIFDGSIFQHKADEYKRKQEAKTQ</sequence>
<name>M3D239_SPHMS</name>
<dbReference type="eggNOG" id="ENOG502QQD0">
    <property type="taxonomic scope" value="Eukaryota"/>
</dbReference>
<organism evidence="2 3">
    <name type="scientific">Sphaerulina musiva (strain SO2202)</name>
    <name type="common">Poplar stem canker fungus</name>
    <name type="synonym">Septoria musiva</name>
    <dbReference type="NCBI Taxonomy" id="692275"/>
    <lineage>
        <taxon>Eukaryota</taxon>
        <taxon>Fungi</taxon>
        <taxon>Dikarya</taxon>
        <taxon>Ascomycota</taxon>
        <taxon>Pezizomycotina</taxon>
        <taxon>Dothideomycetes</taxon>
        <taxon>Dothideomycetidae</taxon>
        <taxon>Mycosphaerellales</taxon>
        <taxon>Mycosphaerellaceae</taxon>
        <taxon>Sphaerulina</taxon>
    </lineage>
</organism>